<feature type="compositionally biased region" description="Polar residues" evidence="2">
    <location>
        <begin position="308"/>
        <end position="317"/>
    </location>
</feature>
<name>A0A165JPZ6_9BASI</name>
<evidence type="ECO:0000259" key="6">
    <source>
        <dbReference type="SMART" id="SM01216"/>
    </source>
</evidence>
<feature type="compositionally biased region" description="Low complexity" evidence="2">
    <location>
        <begin position="2906"/>
        <end position="2925"/>
    </location>
</feature>
<dbReference type="InterPro" id="IPR045167">
    <property type="entry name" value="Hobbit"/>
</dbReference>
<feature type="transmembrane region" description="Helical" evidence="3">
    <location>
        <begin position="12"/>
        <end position="31"/>
    </location>
</feature>
<evidence type="ECO:0000256" key="1">
    <source>
        <dbReference type="SAM" id="Coils"/>
    </source>
</evidence>
<organism evidence="7 8">
    <name type="scientific">Calocera cornea HHB12733</name>
    <dbReference type="NCBI Taxonomy" id="1353952"/>
    <lineage>
        <taxon>Eukaryota</taxon>
        <taxon>Fungi</taxon>
        <taxon>Dikarya</taxon>
        <taxon>Basidiomycota</taxon>
        <taxon>Agaricomycotina</taxon>
        <taxon>Dacrymycetes</taxon>
        <taxon>Dacrymycetales</taxon>
        <taxon>Dacrymycetaceae</taxon>
        <taxon>Calocera</taxon>
    </lineage>
</organism>
<evidence type="ECO:0000313" key="8">
    <source>
        <dbReference type="Proteomes" id="UP000076842"/>
    </source>
</evidence>
<evidence type="ECO:0000259" key="5">
    <source>
        <dbReference type="SMART" id="SM01215"/>
    </source>
</evidence>
<feature type="compositionally biased region" description="Acidic residues" evidence="2">
    <location>
        <begin position="2937"/>
        <end position="2958"/>
    </location>
</feature>
<feature type="compositionally biased region" description="Polar residues" evidence="2">
    <location>
        <begin position="2669"/>
        <end position="2686"/>
    </location>
</feature>
<feature type="domain" description="FMP27 SW motif-containing RBG unit" evidence="5">
    <location>
        <begin position="1321"/>
        <end position="1423"/>
    </location>
</feature>
<keyword evidence="1" id="KW-0175">Coiled coil</keyword>
<dbReference type="STRING" id="1353952.A0A165JPZ6"/>
<keyword evidence="8" id="KW-1185">Reference proteome</keyword>
<feature type="region of interest" description="Disordered" evidence="2">
    <location>
        <begin position="2850"/>
        <end position="3017"/>
    </location>
</feature>
<evidence type="ECO:0000256" key="3">
    <source>
        <dbReference type="SAM" id="Phobius"/>
    </source>
</evidence>
<protein>
    <recommendedName>
        <fullName evidence="9">Golgi-body localization protein domain-containing protein</fullName>
    </recommendedName>
</protein>
<evidence type="ECO:0008006" key="9">
    <source>
        <dbReference type="Google" id="ProtNLM"/>
    </source>
</evidence>
<keyword evidence="3" id="KW-0812">Transmembrane</keyword>
<dbReference type="OrthoDB" id="1562405at2759"/>
<dbReference type="InterPro" id="IPR019449">
    <property type="entry name" value="FMP27_WPPW_RBG"/>
</dbReference>
<feature type="compositionally biased region" description="Basic residues" evidence="2">
    <location>
        <begin position="3007"/>
        <end position="3017"/>
    </location>
</feature>
<reference evidence="7 8" key="1">
    <citation type="journal article" date="2016" name="Mol. Biol. Evol.">
        <title>Comparative Genomics of Early-Diverging Mushroom-Forming Fungi Provides Insights into the Origins of Lignocellulose Decay Capabilities.</title>
        <authorList>
            <person name="Nagy L.G."/>
            <person name="Riley R."/>
            <person name="Tritt A."/>
            <person name="Adam C."/>
            <person name="Daum C."/>
            <person name="Floudas D."/>
            <person name="Sun H."/>
            <person name="Yadav J.S."/>
            <person name="Pangilinan J."/>
            <person name="Larsson K.H."/>
            <person name="Matsuura K."/>
            <person name="Barry K."/>
            <person name="Labutti K."/>
            <person name="Kuo R."/>
            <person name="Ohm R.A."/>
            <person name="Bhattacharya S.S."/>
            <person name="Shirouzu T."/>
            <person name="Yoshinaga Y."/>
            <person name="Martin F.M."/>
            <person name="Grigoriev I.V."/>
            <person name="Hibbett D.S."/>
        </authorList>
    </citation>
    <scope>NUCLEOTIDE SEQUENCE [LARGE SCALE GENOMIC DNA]</scope>
    <source>
        <strain evidence="7 8">HHB12733</strain>
    </source>
</reference>
<evidence type="ECO:0000313" key="7">
    <source>
        <dbReference type="EMBL" id="KZT62125.1"/>
    </source>
</evidence>
<dbReference type="InterPro" id="IPR019441">
    <property type="entry name" value="FMP27/BLTP2/Hobbit_GFWDK_RBG"/>
</dbReference>
<feature type="domain" description="FMP27 WPPW motif-containing RBG unit" evidence="6">
    <location>
        <begin position="1852"/>
        <end position="2342"/>
    </location>
</feature>
<dbReference type="EMBL" id="KV423918">
    <property type="protein sequence ID" value="KZT62125.1"/>
    <property type="molecule type" value="Genomic_DNA"/>
</dbReference>
<feature type="region of interest" description="Disordered" evidence="2">
    <location>
        <begin position="1638"/>
        <end position="1659"/>
    </location>
</feature>
<feature type="compositionally biased region" description="Low complexity" evidence="2">
    <location>
        <begin position="2966"/>
        <end position="2980"/>
    </location>
</feature>
<gene>
    <name evidence="7" type="ORF">CALCODRAFT_277895</name>
</gene>
<dbReference type="SMART" id="SM01214">
    <property type="entry name" value="Fmp27_GFWDK"/>
    <property type="match status" value="1"/>
</dbReference>
<keyword evidence="3" id="KW-0472">Membrane</keyword>
<sequence>MLNGTITMNALVTTGIVLLITTLIIVVVRYGSPILLRSIFPQLEVSSISPRSIRGLKWEGGIFLLSVERIGFGLHRPSGERTSWLSIQVEKFDLRVLKRRRTTGKSKSSTPRVSLDAASRARADLLGLDDKQQESAPVPQPISLVKLLDADEEYAPPLAILSWFLPISYIRSIDRFLRPCFRLVLTQVLRTLFRALPSVTQLVQFEMDLCTITVDELDGAGVTISDVKVNTFVELQQMDDMAEDDLDCDQPAGPAASTGASRLRARMQSGMARLWNRAWGNAKGLASLKVSVRNVKAFCGERQDSPVARSTSGLSIHTATPTPFTSTTQSFSELSSSTTTPFFPRPAGSPSSPSSPSNAPTPVPGVTDTPLCMLFPPELLFITHEETIVRISMSVKPRNGIVGEGSISVDVDVPPAYMSVGALKRVATALKKDADDVERQREDIVSPDQSPPLSPTDSEDGQTRDWSTGLRSPLSPGGSISRGFRSFAQGARKRAKVAKPKSKTAAKRLAQLLSYIHVRLQTVDIALDLEEPSQPDSMSLTLKLSELQTRLEMSDPTRSDLHRAWLGKKGARGDGTDPAAVLLSVYAESLALDRVSSFGILDGPTSLMEVKGVAVDVLTTAVPGLQSEQAPSAKDENAALVICKVVVESVNFHDEVDTLQQTMKLLNSPQAPRTSPPRTELHNIPRVVVEVEVRTVGLYLGISPHAETETGHLFLHLRNSGLSFHAQSSYDDLCSRVGLYNPGKAYWGGEDARRLGIADPYSLRYNFALNSTIAPFTVQLCQAKFERPNEPPQIEGEIFSMGALELAAVGHVLGTTSFMSEMHLSTLDIESTMSDVRLSIDSIAVDIWKPSVVAALRGAMEQRDRPASTVPRLPGGSLLDKLPAGIYIYTSIGSVTALVAGEDPTVGDKFKISRGVVLKSGVVLQYCFYQSFRHTTRTKKQLGISLSRQQLSLQEDLSAQAAAVANDLDSPDELAALSSVTLWDTSLRPIVNAEKESPLYRTSAVPMDVFPKLRDAVICSMPRATVRLLLRRRRALGSATHTHSESCDIMMEGPMLTIHAKLLHIFCFLLAWKNVPLRHSGQQAKEKKPRRLAVNKLDVSFRANVEVVDVACHLHSKDRLYIRVARVAPEYKAGAIGVKWASLYAWVPSPQVEGKWEEFIRLRDWSLSILPSEHSSAQSFDVKGKGARLHIPHNYIVYELTQGITIGVKAVAHLLHCIELGSFDEPPMPRAKPARKVPDIRIHIDTLTLEAVDAPFESRLNLIWRTGYKEQLARMDRELAFDAKVQAVDGLVDDRPGSRASTAASSIGYKFSSQHSVSIEEAYNRLLLYNSQAWIRRHKFTKSERDRKEDGVYKSIHGTPFHFGPFHLPISIHTPDKAAPLLRIIFNHLSLSLAKPSFPPEDLPQFLHDLGGGVPLDMEYTLLIPMSVRWNMEDARITLRDYPLPIFHLPSRATKGESGWSLTSNFVIAEQVGPLSSTTWIKTEVVPADTGLEGTPGLWFSMPKTCMPIKTFAEPQVHIRTSAVTEFAWGVSYNPAIHDVMRVFDSITNPPRDPSPTLGFWDKLRLIFHWRIKLDFAKSGVHFHIKGSKDPYHVSDIGAGFALCWQGSPSISIGYSAKDQELIQVSSERMSLVIPNLTHLDHQDQPSQEPSLPSGEDHPRRFRKVCAKFTNGVRWGIGFKLERTCRPEDCDKCKGSILHRQCRFFDFRPHWTVHLRAPPQGDKPEGGWPDSYAGFRSDFLHMGLSLTSPTKTTTTHNMPRTNGGGLSGYNSFHLTPKGFAHFWSWWRLFDGTMSLPIRQGKLFPSVKPPSPKFGKHLATIKYRFSLAPLVISHCYRQDSRSQWARGETGAVGIKAMIEHFQADLHQRLQEVVTFHDKLQQTKRAVRKRFCAADVTVTNVEARTMSAVFSEPEKTMVVDGLDEDSDDAESHHSFICDEVEPGWFDLDDFVDADWSPSDLKPKIRLLRIGTCPRFAFYKRINARSVNRRGSDQSAASGMEITKFGDEDTHICLAGQAEDTYQVQMDLTSRRVVELELELDDLLKSRREAKRASGSKTNAQGKAGLSFIDREADLLMKIRLLREYISRLKTAEEQAGVDGGINHSFFEAGTFVPHDPSGATETGPSQEWTKFDNVYEAHFPTIFLNNDTRNVLLDYYYSSRAHRGLEYHMTERAIKFIRDHAKPVDDRPPDLDDVAASSQPALAASSQAGRVQGAAQGLFRLFTHDGRSSEESPRWRPHNVEDIFEDPHTGWLDDVLIRKSHIARLIKPQVVLRSDLNDDSITVVAIRSVYIRNFSVLDREHLDDPINGPIMQRNYFSLNGLQVFYPARDHVLSTSHVFVPLEVLLDLRSETRDFERLVPYTDAKLHYDKFNQLRLRKRMRTASVDSLSRRNEHLKLNMDRLVVGIPSFSVSADARNYAAIYNVVTDLLLYRDPAQKARSQKLETFLYSYDFTDLFSAAEVVSGMQKRMRYLAEVEKANILKPAHDGAMQEQLAVRAEMQNLAEELSFIFDAIKLKQDKAGGRAMEGDSSAVRLETYVSDISWMMLDPRHALLAKLSAKGIAFSWLSRKDGSASSTLDLDDLLALNSTPEALFPEILCKYERPSNNPMVKTGKFARASWSTMAPVSGISIIRSFELQFHPIRLQIERKVGRQIMDYIFARNPKRKEIEGSDGSAQRPNGSNGSTSTPRSSVFPLSKRHSSGPQDMERATDEVGKLQRPRVILNRPSSLQDVTKASSGPAPKGLKHMPSSEAILAPVSPSDNRDALEMRSRAAQNRTFLEINVASSVLVLSYKSEKAKSITDLYDFRFQVPAFQYRNQTWSFEDLVQQLRRDIIKSAWQQKGALFKEVVTKSRRPQHLLQQSRQNSERSRKSKSSNESQQSLDLPTGKKSRASKLWQALQNRGKNKAPASPQSRLLSSLPTSSRSSSISEVLAKSTHSDDEVNDKDDDEEAEIEPWINDDDKEPLAHFRSTSPDPLSSDTSSPSIALLDEEEDIFDRRVSAEIPREEMRPSMRRRTVSNIN</sequence>
<keyword evidence="3" id="KW-1133">Transmembrane helix</keyword>
<dbReference type="Proteomes" id="UP000076842">
    <property type="component" value="Unassembled WGS sequence"/>
</dbReference>
<feature type="coiled-coil region" evidence="1">
    <location>
        <begin position="2023"/>
        <end position="2050"/>
    </location>
</feature>
<accession>A0A165JPZ6</accession>
<dbReference type="PANTHER" id="PTHR15678">
    <property type="entry name" value="ANTIGEN MLAA-22-RELATED"/>
    <property type="match status" value="1"/>
</dbReference>
<feature type="compositionally biased region" description="Basic and acidic residues" evidence="2">
    <location>
        <begin position="2701"/>
        <end position="2711"/>
    </location>
</feature>
<evidence type="ECO:0000259" key="4">
    <source>
        <dbReference type="SMART" id="SM01214"/>
    </source>
</evidence>
<dbReference type="InParanoid" id="A0A165JPZ6"/>
<dbReference type="SMART" id="SM01216">
    <property type="entry name" value="Fmp27_WPPW"/>
    <property type="match status" value="1"/>
</dbReference>
<feature type="compositionally biased region" description="Low complexity" evidence="2">
    <location>
        <begin position="318"/>
        <end position="360"/>
    </location>
</feature>
<dbReference type="FunCoup" id="A0A165JPZ6">
    <property type="interactions" value="191"/>
</dbReference>
<proteinExistence type="predicted"/>
<evidence type="ECO:0000256" key="2">
    <source>
        <dbReference type="SAM" id="MobiDB-lite"/>
    </source>
</evidence>
<feature type="compositionally biased region" description="Basic and acidic residues" evidence="2">
    <location>
        <begin position="2991"/>
        <end position="3006"/>
    </location>
</feature>
<feature type="region of interest" description="Disordered" evidence="2">
    <location>
        <begin position="2661"/>
        <end position="2757"/>
    </location>
</feature>
<feature type="region of interest" description="Disordered" evidence="2">
    <location>
        <begin position="433"/>
        <end position="483"/>
    </location>
</feature>
<dbReference type="Pfam" id="PF10344">
    <property type="entry name" value="Hobbit"/>
    <property type="match status" value="1"/>
</dbReference>
<feature type="compositionally biased region" description="Polar residues" evidence="2">
    <location>
        <begin position="2721"/>
        <end position="2732"/>
    </location>
</feature>
<dbReference type="InterPro" id="IPR019415">
    <property type="entry name" value="FMP27_SW_RBG"/>
</dbReference>
<feature type="region of interest" description="Disordered" evidence="2">
    <location>
        <begin position="304"/>
        <end position="364"/>
    </location>
</feature>
<dbReference type="PANTHER" id="PTHR15678:SF6">
    <property type="entry name" value="BRIDGE-LIKE LIPID TRANSFER PROTEIN FAMILY MEMBER 2"/>
    <property type="match status" value="1"/>
</dbReference>
<feature type="domain" description="FMP27/BLTP2/Hobbit GFWDK motif-containing RBG unit" evidence="4">
    <location>
        <begin position="1441"/>
        <end position="1594"/>
    </location>
</feature>
<dbReference type="SMART" id="SM01215">
    <property type="entry name" value="Fmp27_SW"/>
    <property type="match status" value="1"/>
</dbReference>
<feature type="compositionally biased region" description="Basic and acidic residues" evidence="2">
    <location>
        <begin position="433"/>
        <end position="444"/>
    </location>
</feature>